<protein>
    <recommendedName>
        <fullName evidence="4">Glycosyltransferase RgtA/B/C/D-like domain-containing protein</fullName>
    </recommendedName>
</protein>
<gene>
    <name evidence="2" type="ORF">INQ42_09850</name>
</gene>
<keyword evidence="1" id="KW-0812">Transmembrane</keyword>
<keyword evidence="1" id="KW-1133">Transmembrane helix</keyword>
<evidence type="ECO:0008006" key="4">
    <source>
        <dbReference type="Google" id="ProtNLM"/>
    </source>
</evidence>
<feature type="transmembrane region" description="Helical" evidence="1">
    <location>
        <begin position="93"/>
        <end position="111"/>
    </location>
</feature>
<feature type="transmembrane region" description="Helical" evidence="1">
    <location>
        <begin position="330"/>
        <end position="349"/>
    </location>
</feature>
<dbReference type="RefSeq" id="WP_194034112.1">
    <property type="nucleotide sequence ID" value="NZ_CP063657.1"/>
</dbReference>
<name>A0A7S6ZU10_9GAMM</name>
<feature type="transmembrane region" description="Helical" evidence="1">
    <location>
        <begin position="305"/>
        <end position="324"/>
    </location>
</feature>
<feature type="transmembrane region" description="Helical" evidence="1">
    <location>
        <begin position="64"/>
        <end position="84"/>
    </location>
</feature>
<accession>A0A7S6ZU10</accession>
<evidence type="ECO:0000313" key="2">
    <source>
        <dbReference type="EMBL" id="QOW21545.1"/>
    </source>
</evidence>
<feature type="transmembrane region" description="Helical" evidence="1">
    <location>
        <begin position="164"/>
        <end position="183"/>
    </location>
</feature>
<feature type="transmembrane region" description="Helical" evidence="1">
    <location>
        <begin position="141"/>
        <end position="158"/>
    </location>
</feature>
<dbReference type="Proteomes" id="UP000593932">
    <property type="component" value="Chromosome"/>
</dbReference>
<sequence length="523" mass="56879">MFLYYTYPQYLHSDSASYILLAEDILRSGTWLPQSWHYVSGSISIVDVGQIALPFVKWLGITPLALACAATVGASILVAAMYYLGRTLGLDKAASACAALLVISGPSMLYLDLVLGYMMSAVLAQNVLFLAMVCKVVDGKFSRRYIIVAAMLLALLFASNPKKAFAFTLLPSACAAIACWLSARIAGEQVVKEMVRRRDWLLRAIVAAVVVGTAFHVIAADFLSINTSYARHQLISNSAQFIINARTLWRLALEFLGITNLATNPNGIVHSLGTIYRVALIVTVAAAFVFVSARAFRLRQRSRMFLVSYVFFGTGLITGALLVGEPIKEHYGIYYLVFTLIPVAIILILAMGELPKKYKSIAVTTIISPVLLLSTGSLVLSSLTSAQPIYSGPGINQKTTNADKENLIRWLGENGIHHGYAPFWDANAITVLSKGRVRVIAARLLYGDGISPIRWLVSDEKITGVQAETPVFMALHNNTFSDTAIAQCFGTRPSYLVRPYRVVIFHDGVTDCLSAPPAVALPG</sequence>
<feature type="transmembrane region" description="Helical" evidence="1">
    <location>
        <begin position="361"/>
        <end position="383"/>
    </location>
</feature>
<feature type="transmembrane region" description="Helical" evidence="1">
    <location>
        <begin position="117"/>
        <end position="134"/>
    </location>
</feature>
<proteinExistence type="predicted"/>
<reference evidence="2 3" key="1">
    <citation type="submission" date="2020-10" db="EMBL/GenBank/DDBJ databases">
        <title>complete genome sequencing of Lysobacter sp. H23M41.</title>
        <authorList>
            <person name="Bae J.-W."/>
            <person name="Lee S.-Y."/>
        </authorList>
    </citation>
    <scope>NUCLEOTIDE SEQUENCE [LARGE SCALE GENOMIC DNA]</scope>
    <source>
        <strain evidence="2 3">H23M41</strain>
    </source>
</reference>
<evidence type="ECO:0000256" key="1">
    <source>
        <dbReference type="SAM" id="Phobius"/>
    </source>
</evidence>
<keyword evidence="3" id="KW-1185">Reference proteome</keyword>
<evidence type="ECO:0000313" key="3">
    <source>
        <dbReference type="Proteomes" id="UP000593932"/>
    </source>
</evidence>
<keyword evidence="1" id="KW-0472">Membrane</keyword>
<dbReference type="EMBL" id="CP063657">
    <property type="protein sequence ID" value="QOW21545.1"/>
    <property type="molecule type" value="Genomic_DNA"/>
</dbReference>
<feature type="transmembrane region" description="Helical" evidence="1">
    <location>
        <begin position="274"/>
        <end position="293"/>
    </location>
</feature>
<feature type="transmembrane region" description="Helical" evidence="1">
    <location>
        <begin position="204"/>
        <end position="225"/>
    </location>
</feature>
<organism evidence="2 3">
    <name type="scientific">Novilysobacter avium</name>
    <dbReference type="NCBI Taxonomy" id="2781023"/>
    <lineage>
        <taxon>Bacteria</taxon>
        <taxon>Pseudomonadati</taxon>
        <taxon>Pseudomonadota</taxon>
        <taxon>Gammaproteobacteria</taxon>
        <taxon>Lysobacterales</taxon>
        <taxon>Lysobacteraceae</taxon>
        <taxon>Novilysobacter</taxon>
    </lineage>
</organism>